<sequence>MNNISNTLSLACKKQIDEVCKPMANIDLKYLVMYLIFNDGRLLILSNIPPLVQRYYQENLYKQDYSYTYKMIEAAYEGYYLCNEVEFSSPEFKKILKEKYNIYPIYNIVRRCAECTFVFSAIRGAPVKSDQLFYKKTIRSFENFCANFVDAFLEVIIYRHPKYRYSFILTNQTYRHAIIKGGYAESETISMREQECLWLSAQGKTVKQIAQILKISPYTVEKYLKNIREAFNCHTLIEAVIEGIHRGMIGRVNINKKIISSDTK</sequence>
<dbReference type="InterPro" id="IPR000792">
    <property type="entry name" value="Tscrpt_reg_LuxR_C"/>
</dbReference>
<keyword evidence="2" id="KW-0238">DNA-binding</keyword>
<evidence type="ECO:0000256" key="2">
    <source>
        <dbReference type="ARBA" id="ARBA00023125"/>
    </source>
</evidence>
<gene>
    <name evidence="5" type="ORF">PXX05_00260</name>
</gene>
<evidence type="ECO:0000256" key="3">
    <source>
        <dbReference type="ARBA" id="ARBA00023163"/>
    </source>
</evidence>
<organism evidence="5 6">
    <name type="scientific">Legionella cardiaca</name>
    <dbReference type="NCBI Taxonomy" id="1071983"/>
    <lineage>
        <taxon>Bacteria</taxon>
        <taxon>Pseudomonadati</taxon>
        <taxon>Pseudomonadota</taxon>
        <taxon>Gammaproteobacteria</taxon>
        <taxon>Legionellales</taxon>
        <taxon>Legionellaceae</taxon>
        <taxon>Legionella</taxon>
    </lineage>
</organism>
<evidence type="ECO:0000313" key="5">
    <source>
        <dbReference type="EMBL" id="WED43244.1"/>
    </source>
</evidence>
<dbReference type="RefSeq" id="WP_275089057.1">
    <property type="nucleotide sequence ID" value="NZ_CP119078.1"/>
</dbReference>
<evidence type="ECO:0000259" key="4">
    <source>
        <dbReference type="PROSITE" id="PS50043"/>
    </source>
</evidence>
<dbReference type="InterPro" id="IPR036388">
    <property type="entry name" value="WH-like_DNA-bd_sf"/>
</dbReference>
<evidence type="ECO:0000256" key="1">
    <source>
        <dbReference type="ARBA" id="ARBA00023015"/>
    </source>
</evidence>
<dbReference type="SMART" id="SM00421">
    <property type="entry name" value="HTH_LUXR"/>
    <property type="match status" value="1"/>
</dbReference>
<dbReference type="Gene3D" id="1.10.10.10">
    <property type="entry name" value="Winged helix-like DNA-binding domain superfamily/Winged helix DNA-binding domain"/>
    <property type="match status" value="1"/>
</dbReference>
<feature type="domain" description="HTH luxR-type" evidence="4">
    <location>
        <begin position="182"/>
        <end position="247"/>
    </location>
</feature>
<reference evidence="5 6" key="1">
    <citation type="submission" date="2023-02" db="EMBL/GenBank/DDBJ databases">
        <title>Genome Sequence of L. cardiaca H63T.</title>
        <authorList>
            <person name="Lopez A.E."/>
            <person name="Cianciotto N.P."/>
        </authorList>
    </citation>
    <scope>NUCLEOTIDE SEQUENCE [LARGE SCALE GENOMIC DNA]</scope>
    <source>
        <strain evidence="5 6">H63</strain>
    </source>
</reference>
<dbReference type="PANTHER" id="PTHR44688">
    <property type="entry name" value="DNA-BINDING TRANSCRIPTIONAL ACTIVATOR DEVR_DOSR"/>
    <property type="match status" value="1"/>
</dbReference>
<dbReference type="EMBL" id="CP119078">
    <property type="protein sequence ID" value="WED43244.1"/>
    <property type="molecule type" value="Genomic_DNA"/>
</dbReference>
<dbReference type="SUPFAM" id="SSF46894">
    <property type="entry name" value="C-terminal effector domain of the bipartite response regulators"/>
    <property type="match status" value="1"/>
</dbReference>
<dbReference type="CDD" id="cd06170">
    <property type="entry name" value="LuxR_C_like"/>
    <property type="match status" value="1"/>
</dbReference>
<keyword evidence="1" id="KW-0805">Transcription regulation</keyword>
<evidence type="ECO:0000313" key="6">
    <source>
        <dbReference type="Proteomes" id="UP001222087"/>
    </source>
</evidence>
<dbReference type="PANTHER" id="PTHR44688:SF16">
    <property type="entry name" value="DNA-BINDING TRANSCRIPTIONAL ACTIVATOR DEVR_DOSR"/>
    <property type="match status" value="1"/>
</dbReference>
<dbReference type="PRINTS" id="PR00038">
    <property type="entry name" value="HTHLUXR"/>
</dbReference>
<dbReference type="Pfam" id="PF00196">
    <property type="entry name" value="GerE"/>
    <property type="match status" value="1"/>
</dbReference>
<dbReference type="InterPro" id="IPR016032">
    <property type="entry name" value="Sig_transdc_resp-reg_C-effctor"/>
</dbReference>
<protein>
    <submittedName>
        <fullName evidence="5">Helix-turn-helix transcriptional regulator</fullName>
    </submittedName>
</protein>
<accession>A0ABY8AS11</accession>
<keyword evidence="6" id="KW-1185">Reference proteome</keyword>
<keyword evidence="3" id="KW-0804">Transcription</keyword>
<dbReference type="Proteomes" id="UP001222087">
    <property type="component" value="Chromosome"/>
</dbReference>
<name>A0ABY8AS11_9GAMM</name>
<dbReference type="PROSITE" id="PS50043">
    <property type="entry name" value="HTH_LUXR_2"/>
    <property type="match status" value="1"/>
</dbReference>
<proteinExistence type="predicted"/>